<comment type="caution">
    <text evidence="7">The sequence shown here is derived from an EMBL/GenBank/DDBJ whole genome shotgun (WGS) entry which is preliminary data.</text>
</comment>
<dbReference type="InterPro" id="IPR055408">
    <property type="entry name" value="HEAT_MROH2B-like"/>
</dbReference>
<dbReference type="InterPro" id="IPR048465">
    <property type="entry name" value="Maestro-like_HEAT"/>
</dbReference>
<evidence type="ECO:0000313" key="8">
    <source>
        <dbReference type="Proteomes" id="UP001221898"/>
    </source>
</evidence>
<evidence type="ECO:0000259" key="6">
    <source>
        <dbReference type="Pfam" id="PF23227"/>
    </source>
</evidence>
<dbReference type="InterPro" id="IPR011989">
    <property type="entry name" value="ARM-like"/>
</dbReference>
<feature type="domain" description="Maestro-like HEAT-repeats" evidence="3">
    <location>
        <begin position="944"/>
        <end position="1173"/>
    </location>
</feature>
<gene>
    <name evidence="7" type="ORF">AAFF_G00166310</name>
</gene>
<evidence type="ECO:0008006" key="9">
    <source>
        <dbReference type="Google" id="ProtNLM"/>
    </source>
</evidence>
<dbReference type="EMBL" id="JAINUG010000222">
    <property type="protein sequence ID" value="KAJ8386836.1"/>
    <property type="molecule type" value="Genomic_DNA"/>
</dbReference>
<organism evidence="7 8">
    <name type="scientific">Aldrovandia affinis</name>
    <dbReference type="NCBI Taxonomy" id="143900"/>
    <lineage>
        <taxon>Eukaryota</taxon>
        <taxon>Metazoa</taxon>
        <taxon>Chordata</taxon>
        <taxon>Craniata</taxon>
        <taxon>Vertebrata</taxon>
        <taxon>Euteleostomi</taxon>
        <taxon>Actinopterygii</taxon>
        <taxon>Neopterygii</taxon>
        <taxon>Teleostei</taxon>
        <taxon>Notacanthiformes</taxon>
        <taxon>Halosauridae</taxon>
        <taxon>Aldrovandia</taxon>
    </lineage>
</organism>
<feature type="domain" description="MROH2B-like N-terminal HEAT-repeats" evidence="5">
    <location>
        <begin position="32"/>
        <end position="251"/>
    </location>
</feature>
<keyword evidence="1" id="KW-0677">Repeat</keyword>
<evidence type="ECO:0000256" key="2">
    <source>
        <dbReference type="PROSITE-ProRule" id="PRU00103"/>
    </source>
</evidence>
<dbReference type="PANTHER" id="PTHR23120">
    <property type="entry name" value="MAESTRO-RELATED HEAT DOMAIN-CONTAINING"/>
    <property type="match status" value="1"/>
</dbReference>
<dbReference type="InterPro" id="IPR016024">
    <property type="entry name" value="ARM-type_fold"/>
</dbReference>
<dbReference type="Gene3D" id="1.25.10.10">
    <property type="entry name" value="Leucine-rich Repeat Variant"/>
    <property type="match status" value="4"/>
</dbReference>
<name>A0AAD7RM49_9TELE</name>
<evidence type="ECO:0000259" key="4">
    <source>
        <dbReference type="Pfam" id="PF23210"/>
    </source>
</evidence>
<dbReference type="PROSITE" id="PS50077">
    <property type="entry name" value="HEAT_REPEAT"/>
    <property type="match status" value="1"/>
</dbReference>
<dbReference type="SUPFAM" id="SSF48371">
    <property type="entry name" value="ARM repeat"/>
    <property type="match status" value="2"/>
</dbReference>
<evidence type="ECO:0000259" key="5">
    <source>
        <dbReference type="Pfam" id="PF23221"/>
    </source>
</evidence>
<evidence type="ECO:0000259" key="3">
    <source>
        <dbReference type="Pfam" id="PF21047"/>
    </source>
</evidence>
<dbReference type="PANTHER" id="PTHR23120:SF0">
    <property type="entry name" value="MAESTRO HEAT-LIKE REPEAT FAMILY MEMBER 1"/>
    <property type="match status" value="1"/>
</dbReference>
<dbReference type="Pfam" id="PF23227">
    <property type="entry name" value="HEAT_MROH2B_C"/>
    <property type="match status" value="1"/>
</dbReference>
<reference evidence="7" key="1">
    <citation type="journal article" date="2023" name="Science">
        <title>Genome structures resolve the early diversification of teleost fishes.</title>
        <authorList>
            <person name="Parey E."/>
            <person name="Louis A."/>
            <person name="Montfort J."/>
            <person name="Bouchez O."/>
            <person name="Roques C."/>
            <person name="Iampietro C."/>
            <person name="Lluch J."/>
            <person name="Castinel A."/>
            <person name="Donnadieu C."/>
            <person name="Desvignes T."/>
            <person name="Floi Bucao C."/>
            <person name="Jouanno E."/>
            <person name="Wen M."/>
            <person name="Mejri S."/>
            <person name="Dirks R."/>
            <person name="Jansen H."/>
            <person name="Henkel C."/>
            <person name="Chen W.J."/>
            <person name="Zahm M."/>
            <person name="Cabau C."/>
            <person name="Klopp C."/>
            <person name="Thompson A.W."/>
            <person name="Robinson-Rechavi M."/>
            <person name="Braasch I."/>
            <person name="Lecointre G."/>
            <person name="Bobe J."/>
            <person name="Postlethwait J.H."/>
            <person name="Berthelot C."/>
            <person name="Roest Crollius H."/>
            <person name="Guiguen Y."/>
        </authorList>
    </citation>
    <scope>NUCLEOTIDE SEQUENCE</scope>
    <source>
        <strain evidence="7">NC1722</strain>
    </source>
</reference>
<dbReference type="Pfam" id="PF21047">
    <property type="entry name" value="HEAT_Maestro"/>
    <property type="match status" value="1"/>
</dbReference>
<dbReference type="Pfam" id="PF23221">
    <property type="entry name" value="HEAT_MROH2B_1st"/>
    <property type="match status" value="1"/>
</dbReference>
<accession>A0AAD7RM49</accession>
<dbReference type="GO" id="GO:0005737">
    <property type="term" value="C:cytoplasm"/>
    <property type="evidence" value="ECO:0007669"/>
    <property type="project" value="TreeGrafter"/>
</dbReference>
<dbReference type="InterPro" id="IPR021133">
    <property type="entry name" value="HEAT_type_2"/>
</dbReference>
<evidence type="ECO:0000313" key="7">
    <source>
        <dbReference type="EMBL" id="KAJ8386836.1"/>
    </source>
</evidence>
<dbReference type="Pfam" id="PF23210">
    <property type="entry name" value="HEAT_Maestro_2"/>
    <property type="match status" value="1"/>
</dbReference>
<proteinExistence type="predicted"/>
<protein>
    <recommendedName>
        <fullName evidence="9">Maestro heat-like repeat-containing protein family member 1</fullName>
    </recommendedName>
</protein>
<feature type="domain" description="Maestro/Maestro-like HEAT-repeats" evidence="6">
    <location>
        <begin position="1377"/>
        <end position="1647"/>
    </location>
</feature>
<dbReference type="Proteomes" id="UP001221898">
    <property type="component" value="Unassembled WGS sequence"/>
</dbReference>
<sequence>MEESVVAWASLALIDAANDRDPAVREQVRKSLLTLGKQRTGKILSMCQDYLIKHPKLAVGHRVVLLQTIELVVRSNIGEISYPKIKSLISLASDEMTRSKDIVPEWQQAASNILVAVGDRHINDVMEEILSKFQPGFPPRFFVVQTLANLSYSNVYGTVPFLGPILTTMLPMLGLARQDNMKWVFSSALSRFSESIVEYLANLDKVPDPTVRRDTFSGETFAAYDILFCNWLQSRETKLRLTVTGALGSMSLLLAQDKLEELLPKLIPAIISLYKKTSEHYVISKSLCQILDASVSMGSQALAAQIDGLLLALHQQVCIPVDYRNPPTVKNHNEVLRCFTFVANAFPDRLIGFVLQKLDIGNECSRLGSLAVLKHLINTSISIKETKKLLILNSIRQPMLDRRNKVKKMVVQVISAMAHHGYLRLEGGELLVRFIILHCALPDTYHSQRGCRPSNPEDMTDEELQSMCENMLHLFTTTVGCMIDVLWPSLFSYLTQTQYTDATVPLCKSLILLANKKKAVLEPGSIVDFSAQDNLPTPHVLVMRLLVNASFPFRCRGRGAPSLGLLRVLSSSIHPKLECVWQTEIPPLLHYLEESTEETLDKRRWEGRLLELLSKTLVAISYDKWICQLATEATRYLPTYNSYLEEKSFLYKCIGVTLQHCGNKEVVGRQLQEVLVSARHHDAIEREGAAMGIGICANSHLDDTLARLEDFGKSDVFKKASGIFGLLKDKSDVDIEKVKSTLILCYGYVALHAPEDQILCRIDSEILRSISKCFNTKVLGVKIETKDLTMKLSLIKSVGLIAQAISACVRRQGYLFARKQELMGVIMDFIKAEPLDVMRNPVRHLAMTTCAHLSALDPALTENEKSDMLRTCLNSVFGLPPVEEPDCGKDADVLDPRQREALYADTFSALRGLLKAVLKRDLNPDGLQRLFKHVEVWLRSETDHERERAARTAAEMLGFYLSHLNVKKMGPFHNHGSLLGRLVPRCTDPSLPVRAAAMECIQTVLYIQLGYEGFALDYKDEAVEKLRTLSEKLNSSDMAVLYRNCSELTKVISRRLPQQQLNALIFTLLDGLADSQMDCACASSMVLHVLLKSRGASLQDQVPELLEALRIRLQAVSEEQVRAVVAQSLLILATQHLQTVVDSLINFPLPFDSWSCEMWLSLGADSTLTFQIMEMILEKLNVVAPYSDKRESVLRPSMVKVATSHPLAMTCALREMMLNRQTQEAVAALFPQLFGALVVRLGSSVGVQPPRDVVISSAAAERRPSGKPLATVDVCGVAVEALRVLLVRAQLEDTLRPLDLEGAWDKMKYLQQHTDGVSMLARAMAKHAGLRLPAIVDNLYPSLRNIYECQRITVTAFFSELLNHHVTTELLLTEALMKSMMERLADPCCTVRMLANRGLGNIATGSSEKVNTYAKELLAALSSGMEDRDDPGKHIALEAMYGLSKVLLCLNKKNVQMLVVYIFMKIKPFLESENDAVRCASVQLLGNLSRFGCGEPIFRDQIHNVLVSLLLHLSDPNPQVVKACKFTMRVCAPVLGSELVTGMFQNHLHEDRSLHYGEFINNLTKYIIQDFPGMLNFYHTSVVQFFKSAWPEVRASAAMFIGFLLVNLPEEHLSHMNMGSVIKGLVQLLQDPDPLVRAKAAEAMGHFHHF</sequence>
<feature type="domain" description="MROH2B-like HEAT-repeats" evidence="4">
    <location>
        <begin position="254"/>
        <end position="920"/>
    </location>
</feature>
<feature type="repeat" description="HEAT" evidence="2">
    <location>
        <begin position="1621"/>
        <end position="1650"/>
    </location>
</feature>
<dbReference type="InterPro" id="IPR055406">
    <property type="entry name" value="HEAT_Maestro"/>
</dbReference>
<evidence type="ECO:0000256" key="1">
    <source>
        <dbReference type="ARBA" id="ARBA00022737"/>
    </source>
</evidence>
<dbReference type="InterPro" id="IPR045206">
    <property type="entry name" value="Maestro_heat-like_prot"/>
</dbReference>
<keyword evidence="8" id="KW-1185">Reference proteome</keyword>
<dbReference type="InterPro" id="IPR056282">
    <property type="entry name" value="MROH2B-like_N_HEAT"/>
</dbReference>